<keyword evidence="2" id="KW-1185">Reference proteome</keyword>
<dbReference type="EC" id="3.1.2.-" evidence="1"/>
<evidence type="ECO:0000313" key="2">
    <source>
        <dbReference type="Proteomes" id="UP001325680"/>
    </source>
</evidence>
<name>A0ABZ0W7Z9_9BACT</name>
<reference evidence="1 2" key="1">
    <citation type="submission" date="2023-12" db="EMBL/GenBank/DDBJ databases">
        <title>Genome sequencing and assembly of bacterial species from a model synthetic community.</title>
        <authorList>
            <person name="Hogle S.L."/>
        </authorList>
    </citation>
    <scope>NUCLEOTIDE SEQUENCE [LARGE SCALE GENOMIC DNA]</scope>
    <source>
        <strain evidence="1 2">HAMBI_3031</strain>
    </source>
</reference>
<evidence type="ECO:0000313" key="1">
    <source>
        <dbReference type="EMBL" id="WQD39397.1"/>
    </source>
</evidence>
<dbReference type="PANTHER" id="PTHR31793:SF24">
    <property type="entry name" value="LONG-CHAIN ACYL-COA THIOESTERASE FADM"/>
    <property type="match status" value="1"/>
</dbReference>
<dbReference type="EMBL" id="CP139960">
    <property type="protein sequence ID" value="WQD39397.1"/>
    <property type="molecule type" value="Genomic_DNA"/>
</dbReference>
<dbReference type="PANTHER" id="PTHR31793">
    <property type="entry name" value="4-HYDROXYBENZOYL-COA THIOESTERASE FAMILY MEMBER"/>
    <property type="match status" value="1"/>
</dbReference>
<dbReference type="InterPro" id="IPR029069">
    <property type="entry name" value="HotDog_dom_sf"/>
</dbReference>
<dbReference type="Proteomes" id="UP001325680">
    <property type="component" value="Chromosome"/>
</dbReference>
<gene>
    <name evidence="1" type="ORF">U0035_04460</name>
</gene>
<organism evidence="1 2">
    <name type="scientific">Niabella yanshanensis</name>
    <dbReference type="NCBI Taxonomy" id="577386"/>
    <lineage>
        <taxon>Bacteria</taxon>
        <taxon>Pseudomonadati</taxon>
        <taxon>Bacteroidota</taxon>
        <taxon>Chitinophagia</taxon>
        <taxon>Chitinophagales</taxon>
        <taxon>Chitinophagaceae</taxon>
        <taxon>Niabella</taxon>
    </lineage>
</organism>
<accession>A0ABZ0W7Z9</accession>
<dbReference type="Pfam" id="PF13279">
    <property type="entry name" value="4HBT_2"/>
    <property type="match status" value="1"/>
</dbReference>
<proteinExistence type="predicted"/>
<dbReference type="CDD" id="cd00586">
    <property type="entry name" value="4HBT"/>
    <property type="match status" value="1"/>
</dbReference>
<dbReference type="GO" id="GO:0016787">
    <property type="term" value="F:hydrolase activity"/>
    <property type="evidence" value="ECO:0007669"/>
    <property type="project" value="UniProtKB-KW"/>
</dbReference>
<sequence length="162" mass="19251">MTSFRKLLESKTRVQYQDCDPFNHLNNSRYIDYMMAARTEQLLDHYGWNTFEIATLQGTGWVSAETKISYLLPALWMEVITIETRLIAYSNSSLLVEAITYNEDKTHTKAIMWAKLVHFDIKAQRSLKHSEELMRFLEQIHYPVDHYPTFEERVQTLKQLNR</sequence>
<protein>
    <submittedName>
        <fullName evidence="1">Acyl-CoA thioesterase</fullName>
        <ecNumber evidence="1">3.1.2.-</ecNumber>
    </submittedName>
</protein>
<keyword evidence="1" id="KW-0378">Hydrolase</keyword>
<dbReference type="Gene3D" id="3.10.129.10">
    <property type="entry name" value="Hotdog Thioesterase"/>
    <property type="match status" value="1"/>
</dbReference>
<dbReference type="RefSeq" id="WP_114788845.1">
    <property type="nucleotide sequence ID" value="NZ_CP139960.1"/>
</dbReference>
<dbReference type="SUPFAM" id="SSF54637">
    <property type="entry name" value="Thioesterase/thiol ester dehydrase-isomerase"/>
    <property type="match status" value="1"/>
</dbReference>
<dbReference type="InterPro" id="IPR050563">
    <property type="entry name" value="4-hydroxybenzoyl-CoA_TE"/>
</dbReference>